<proteinExistence type="predicted"/>
<organism evidence="1">
    <name type="scientific">marine sediment metagenome</name>
    <dbReference type="NCBI Taxonomy" id="412755"/>
    <lineage>
        <taxon>unclassified sequences</taxon>
        <taxon>metagenomes</taxon>
        <taxon>ecological metagenomes</taxon>
    </lineage>
</organism>
<comment type="caution">
    <text evidence="1">The sequence shown here is derived from an EMBL/GenBank/DDBJ whole genome shotgun (WGS) entry which is preliminary data.</text>
</comment>
<gene>
    <name evidence="1" type="ORF">S01H1_21090</name>
</gene>
<accession>X0TY95</accession>
<name>X0TY95_9ZZZZ</name>
<dbReference type="AlphaFoldDB" id="X0TY95"/>
<protein>
    <submittedName>
        <fullName evidence="1">Uncharacterized protein</fullName>
    </submittedName>
</protein>
<evidence type="ECO:0000313" key="1">
    <source>
        <dbReference type="EMBL" id="GAF92111.1"/>
    </source>
</evidence>
<reference evidence="1" key="1">
    <citation type="journal article" date="2014" name="Front. Microbiol.">
        <title>High frequency of phylogenetically diverse reductive dehalogenase-homologous genes in deep subseafloor sedimentary metagenomes.</title>
        <authorList>
            <person name="Kawai M."/>
            <person name="Futagami T."/>
            <person name="Toyoda A."/>
            <person name="Takaki Y."/>
            <person name="Nishi S."/>
            <person name="Hori S."/>
            <person name="Arai W."/>
            <person name="Tsubouchi T."/>
            <person name="Morono Y."/>
            <person name="Uchiyama I."/>
            <person name="Ito T."/>
            <person name="Fujiyama A."/>
            <person name="Inagaki F."/>
            <person name="Takami H."/>
        </authorList>
    </citation>
    <scope>NUCLEOTIDE SEQUENCE</scope>
    <source>
        <strain evidence="1">Expedition CK06-06</strain>
    </source>
</reference>
<dbReference type="EMBL" id="BARS01011638">
    <property type="protein sequence ID" value="GAF92111.1"/>
    <property type="molecule type" value="Genomic_DNA"/>
</dbReference>
<sequence>MNKDRKVMQQELKVHKDLKEILDCKDHKEKQVNKDRKVI</sequence>